<feature type="domain" description="EGF-like" evidence="17">
    <location>
        <begin position="306"/>
        <end position="352"/>
    </location>
</feature>
<dbReference type="KEGG" id="nnu:104589347"/>
<dbReference type="GO" id="GO:0005509">
    <property type="term" value="F:calcium ion binding"/>
    <property type="evidence" value="ECO:0007669"/>
    <property type="project" value="InterPro"/>
</dbReference>
<dbReference type="RefSeq" id="XP_019051861.1">
    <property type="nucleotide sequence ID" value="XM_019196316.1"/>
</dbReference>
<evidence type="ECO:0000259" key="16">
    <source>
        <dbReference type="PROSITE" id="PS50011"/>
    </source>
</evidence>
<evidence type="ECO:0000256" key="12">
    <source>
        <dbReference type="ARBA" id="ARBA00023180"/>
    </source>
</evidence>
<dbReference type="InterPro" id="IPR018097">
    <property type="entry name" value="EGF_Ca-bd_CS"/>
</dbReference>
<evidence type="ECO:0000256" key="3">
    <source>
        <dbReference type="ARBA" id="ARBA00022679"/>
    </source>
</evidence>
<evidence type="ECO:0000256" key="13">
    <source>
        <dbReference type="PROSITE-ProRule" id="PRU00076"/>
    </source>
</evidence>
<feature type="domain" description="Protein kinase" evidence="16">
    <location>
        <begin position="762"/>
        <end position="1044"/>
    </location>
</feature>
<dbReference type="Pfam" id="PF00069">
    <property type="entry name" value="Pkinase"/>
    <property type="match status" value="1"/>
</dbReference>
<keyword evidence="3" id="KW-0808">Transferase</keyword>
<sequence>MLWLMLLQLILLQLLMTEEAAAEASKISQTKPGCQEKCGNLGIPYPFGVGEDPNCFLDEDFKLICNTTNQTPLQTKDDLPVLNISLEGQLTTTIGASVLCFMGLGQVLIANETTLKLPNAYRVSDSRNRYTTIGCDMYGFVVDPNDFLVLHVDCISECVHDTKVTGLPCAGLGCCQTSIPKDINSYYSYILNSNNFNHTWNISRCAISLLSDQDWITSHVSDLWNMRNNVESLLQTGIRSPLVLDWAIRNLTCEEAQARTSGYACGKNTYCANSTNGRGYLCHCMEGYYGNPYLPNGCQATGSSIERKTCDKGDNYACGNNTYCSNFNQSTGYHCHCMEGYTGNPYLPDGCQALSSLDTKPGCRNKCGSVSIPYPFGLVGDDPTCFRDEFKLFCNEATDPPQLEMYGNNFREYGNKYVLDISLQGQLKFSMWAAVYCSLGEDQFSEYSIGIVLPSVYRFSSTRNKFTAMGCDTLALMSDSNYTKVQSGCISFCPYGTELTNVSCDGIGCCQTAIPKDLDTFLLRLENYSDTTSNAWNISKCSYAFLSDQEWFSSNASFLWSLRNDVEYLMNVGIRTEIVLDWAIRNNTCNEAQRTATDYACGRNSYCHDSANGLGYLCHCLKGYKGNPYLPNGCQDVNECEESGKTICEVICTNTNGSYYCSCPKDSYGDGRKDGNGCTKKNKAFQLIKVTLGVGLGILLLLISISWLHFIITQRRLVKLREKFFEKNGGLLLRQQLSSHEVGYEALKIFTAPELEFATKNYDENCILGRGGQGIVYKGILPDHRIVAIKKSKIGDKSQIEQFINEVVILSQVNHRNVVKLLGCCLETEVPLLVYEYVSNGTLYQHINKKNYSSLLSWEDRVRIVTQTASAVAYLHSAASTPIVHRDLKSANILLDGNYTAKVSDFGTSRLLPVDQTQVTTLVQGTLGYLDPEYFHTSKLTEKSDVYSFGVVLAEILTGERPVSFEKVEEQRNLATYFISLMEDNQLFQIIDNRVVNDEIIEQLVAVAELAKRCLNVKGEERPTMKEVAEELGGLRGLRKHSGVQTKQEASSNSLCESSDFYLIETNQSLGDASGQYSLQNDMILSTNFPRKLNNMSAFSNQVAVAVAALSTLPLTKLGCQDKCGNLSIPYPFGIGDNPDCFLNKDFQFFCSGTSDTPLQTFKGLPVYNISLKGQLQTVSWMSVICYAEESGNFTPKISYFNLSKAYRVSDTKNKFMTLGCAIGGVLTEYNVSSSYGQCSSYCLDDTKLTNLSCNGYGCCQSTIAANLSSFSMKIRNYYEAIYALNFSKCGYAFLYDENWGDLDTFNLWNERNNVKDNLRGRLSRITLDWAIRNESTCEEAQSQMIGYACGSNTYCTNSTNGPGYLCHCLQGFHGNPYLANGCQVHDWSIVNKSCEKGSTNYACGNNTYCSYSNTGPGHLCHCMEGYQGDPYLPEGCQATLTSSETKPGCRNKCGNISIPYPFGLKGDDPTCFRNEFVLLCNTAVDPPQLELLGSSTLLVSNILLQGQLTLSMWSAISCYMGENQTSEGYNTYMTLPEGYRISNTLNKFTVIGCNTLGIMSDFNGIIFQGGCISFCPSATKLTKISCDGIGCCQTVIPKDLSSFLLSLRSFSNEYSTAYTQNISKCSIAFLSDQDWFESHSTDLWNRRNEVELVNIGMFVPIKLDWAIRSSNSCKEAQSRASDYACGSSTYCANAKNGPGYLCHCKQGYEGNPYLPDGCRGIGFGILFLFIGVSWLYFIIKKRELMKLKEKFFRQNGGLFLQQQISLNGRGSEFLKIFTTEELKLATNNYNEECIIGRGGQGIVYKGTLLDHRVVAIKRSRIMDESQIEQFINEVIILSQVNHRNVVKLLGCCLETEVPLLVYEYVSNGTLFRHIHKTNGISLLSWEDRLRIATETATALAYLHSGISTPIIHRDIKSTNILLDDNYTAKISDFGASKLVPMDQTQITTLVQGTLGYLDPEYFHTSQLTEKSDVYSFGVVLVELLTAEKPFSFERSQEQRNLATYFLSLMKENLLFQLIENRFVDKGKTENLLVVAELAKRCLNVKSEERPTTKEVAMELEGLRRSEKHPWVQPIEEENKSLLYEPSYLYPTSLSLYPSEASGQYNSETDVMLSMDFPR</sequence>
<name>A0A1U8Q1K2_NELNU</name>
<evidence type="ECO:0000256" key="9">
    <source>
        <dbReference type="ARBA" id="ARBA00022989"/>
    </source>
</evidence>
<dbReference type="PANTHER" id="PTHR27005:SF492">
    <property type="entry name" value="LOW QUALITY PROTEIN: WALL-ASSOCIATED RECEPTOR KINASE-LIKE 1"/>
    <property type="match status" value="1"/>
</dbReference>
<dbReference type="PROSITE" id="PS50011">
    <property type="entry name" value="PROTEIN_KINASE_DOM"/>
    <property type="match status" value="2"/>
</dbReference>
<evidence type="ECO:0000256" key="2">
    <source>
        <dbReference type="ARBA" id="ARBA00022527"/>
    </source>
</evidence>
<keyword evidence="5 15" id="KW-0732">Signal</keyword>
<keyword evidence="6" id="KW-0547">Nucleotide-binding</keyword>
<keyword evidence="10 14" id="KW-0472">Membrane</keyword>
<evidence type="ECO:0000256" key="4">
    <source>
        <dbReference type="ARBA" id="ARBA00022692"/>
    </source>
</evidence>
<dbReference type="GO" id="GO:0005524">
    <property type="term" value="F:ATP binding"/>
    <property type="evidence" value="ECO:0007669"/>
    <property type="project" value="UniProtKB-KW"/>
</dbReference>
<dbReference type="PROSITE" id="PS50026">
    <property type="entry name" value="EGF_3"/>
    <property type="match status" value="1"/>
</dbReference>
<dbReference type="GO" id="GO:0007166">
    <property type="term" value="P:cell surface receptor signaling pathway"/>
    <property type="evidence" value="ECO:0000318"/>
    <property type="project" value="GO_Central"/>
</dbReference>
<keyword evidence="11 13" id="KW-1015">Disulfide bond</keyword>
<protein>
    <submittedName>
        <fullName evidence="19">Uncharacterized protein LOC104589347</fullName>
    </submittedName>
</protein>
<dbReference type="Pfam" id="PF07714">
    <property type="entry name" value="PK_Tyr_Ser-Thr"/>
    <property type="match status" value="1"/>
</dbReference>
<organism evidence="18 19">
    <name type="scientific">Nelumbo nucifera</name>
    <name type="common">Sacred lotus</name>
    <dbReference type="NCBI Taxonomy" id="4432"/>
    <lineage>
        <taxon>Eukaryota</taxon>
        <taxon>Viridiplantae</taxon>
        <taxon>Streptophyta</taxon>
        <taxon>Embryophyta</taxon>
        <taxon>Tracheophyta</taxon>
        <taxon>Spermatophyta</taxon>
        <taxon>Magnoliopsida</taxon>
        <taxon>Proteales</taxon>
        <taxon>Nelumbonaceae</taxon>
        <taxon>Nelumbo</taxon>
    </lineage>
</organism>
<dbReference type="InParanoid" id="A0A1U8Q1K2"/>
<proteinExistence type="predicted"/>
<dbReference type="STRING" id="4432.A0A1U8Q1K2"/>
<keyword evidence="12" id="KW-0325">Glycoprotein</keyword>
<dbReference type="OrthoDB" id="4062651at2759"/>
<dbReference type="Gene3D" id="3.30.200.20">
    <property type="entry name" value="Phosphorylase Kinase, domain 1"/>
    <property type="match status" value="2"/>
</dbReference>
<dbReference type="PROSITE" id="PS01187">
    <property type="entry name" value="EGF_CA"/>
    <property type="match status" value="1"/>
</dbReference>
<feature type="transmembrane region" description="Helical" evidence="14">
    <location>
        <begin position="1722"/>
        <end position="1740"/>
    </location>
</feature>
<dbReference type="GO" id="GO:0004674">
    <property type="term" value="F:protein serine/threonine kinase activity"/>
    <property type="evidence" value="ECO:0007669"/>
    <property type="project" value="UniProtKB-KW"/>
</dbReference>
<feature type="disulfide bond" evidence="13">
    <location>
        <begin position="318"/>
        <end position="335"/>
    </location>
</feature>
<dbReference type="InterPro" id="IPR013695">
    <property type="entry name" value="WAK"/>
</dbReference>
<keyword evidence="8" id="KW-0067">ATP-binding</keyword>
<dbReference type="InterPro" id="IPR011009">
    <property type="entry name" value="Kinase-like_dom_sf"/>
</dbReference>
<keyword evidence="2" id="KW-0723">Serine/threonine-protein kinase</keyword>
<dbReference type="GO" id="GO:0030247">
    <property type="term" value="F:polysaccharide binding"/>
    <property type="evidence" value="ECO:0007669"/>
    <property type="project" value="InterPro"/>
</dbReference>
<dbReference type="PANTHER" id="PTHR27005">
    <property type="entry name" value="WALL-ASSOCIATED RECEPTOR KINASE-LIKE 21"/>
    <property type="match status" value="1"/>
</dbReference>
<dbReference type="InterPro" id="IPR000742">
    <property type="entry name" value="EGF"/>
</dbReference>
<feature type="chain" id="PRO_5010564553" evidence="15">
    <location>
        <begin position="23"/>
        <end position="2119"/>
    </location>
</feature>
<evidence type="ECO:0000256" key="15">
    <source>
        <dbReference type="SAM" id="SignalP"/>
    </source>
</evidence>
<evidence type="ECO:0000256" key="1">
    <source>
        <dbReference type="ARBA" id="ARBA00004479"/>
    </source>
</evidence>
<dbReference type="FunFam" id="1.10.510.10:FF:000084">
    <property type="entry name" value="Wall-associated receptor kinase 2"/>
    <property type="match status" value="2"/>
</dbReference>
<dbReference type="GeneID" id="104589347"/>
<accession>A0A1U8Q1K2</accession>
<comment type="subcellular location">
    <subcellularLocation>
        <location evidence="1">Membrane</location>
        <topology evidence="1">Single-pass type I membrane protein</topology>
    </subcellularLocation>
</comment>
<evidence type="ECO:0000256" key="8">
    <source>
        <dbReference type="ARBA" id="ARBA00022840"/>
    </source>
</evidence>
<dbReference type="SUPFAM" id="SSF56112">
    <property type="entry name" value="Protein kinase-like (PK-like)"/>
    <property type="match status" value="2"/>
</dbReference>
<evidence type="ECO:0000256" key="10">
    <source>
        <dbReference type="ARBA" id="ARBA00023136"/>
    </source>
</evidence>
<evidence type="ECO:0000256" key="11">
    <source>
        <dbReference type="ARBA" id="ARBA00023157"/>
    </source>
</evidence>
<comment type="caution">
    <text evidence="13">Lacks conserved residue(s) required for the propagation of feature annotation.</text>
</comment>
<dbReference type="CDD" id="cd00054">
    <property type="entry name" value="EGF_CA"/>
    <property type="match status" value="1"/>
</dbReference>
<dbReference type="Pfam" id="PF13947">
    <property type="entry name" value="GUB_WAK_bind"/>
    <property type="match status" value="4"/>
</dbReference>
<dbReference type="InterPro" id="IPR001245">
    <property type="entry name" value="Ser-Thr/Tyr_kinase_cat_dom"/>
</dbReference>
<dbReference type="InterPro" id="IPR001881">
    <property type="entry name" value="EGF-like_Ca-bd_dom"/>
</dbReference>
<dbReference type="SMART" id="SM00220">
    <property type="entry name" value="S_TKc"/>
    <property type="match status" value="2"/>
</dbReference>
<dbReference type="Gene3D" id="1.10.510.10">
    <property type="entry name" value="Transferase(Phosphotransferase) domain 1"/>
    <property type="match status" value="2"/>
</dbReference>
<evidence type="ECO:0000256" key="5">
    <source>
        <dbReference type="ARBA" id="ARBA00022729"/>
    </source>
</evidence>
<evidence type="ECO:0000256" key="6">
    <source>
        <dbReference type="ARBA" id="ARBA00022741"/>
    </source>
</evidence>
<dbReference type="InterPro" id="IPR000719">
    <property type="entry name" value="Prot_kinase_dom"/>
</dbReference>
<dbReference type="Proteomes" id="UP000189703">
    <property type="component" value="Unplaced"/>
</dbReference>
<dbReference type="CDD" id="cd14066">
    <property type="entry name" value="STKc_IRAK"/>
    <property type="match status" value="2"/>
</dbReference>
<evidence type="ECO:0000256" key="14">
    <source>
        <dbReference type="SAM" id="Phobius"/>
    </source>
</evidence>
<evidence type="ECO:0000259" key="17">
    <source>
        <dbReference type="PROSITE" id="PS50026"/>
    </source>
</evidence>
<feature type="domain" description="Protein kinase" evidence="16">
    <location>
        <begin position="1790"/>
        <end position="2072"/>
    </location>
</feature>
<keyword evidence="18" id="KW-1185">Reference proteome</keyword>
<dbReference type="GO" id="GO:0005886">
    <property type="term" value="C:plasma membrane"/>
    <property type="evidence" value="ECO:0000318"/>
    <property type="project" value="GO_Central"/>
</dbReference>
<keyword evidence="4 14" id="KW-0812">Transmembrane</keyword>
<dbReference type="SMART" id="SM00179">
    <property type="entry name" value="EGF_CA"/>
    <property type="match status" value="1"/>
</dbReference>
<dbReference type="InterPro" id="IPR025287">
    <property type="entry name" value="WAK_GUB"/>
</dbReference>
<gene>
    <name evidence="19" type="primary">LOC104589347</name>
</gene>
<keyword evidence="9 14" id="KW-1133">Transmembrane helix</keyword>
<dbReference type="InterPro" id="IPR008271">
    <property type="entry name" value="Ser/Thr_kinase_AS"/>
</dbReference>
<dbReference type="SUPFAM" id="SSF57196">
    <property type="entry name" value="EGF/Laminin"/>
    <property type="match status" value="1"/>
</dbReference>
<dbReference type="Pfam" id="PF08488">
    <property type="entry name" value="WAK"/>
    <property type="match status" value="2"/>
</dbReference>
<evidence type="ECO:0000256" key="7">
    <source>
        <dbReference type="ARBA" id="ARBA00022777"/>
    </source>
</evidence>
<keyword evidence="7" id="KW-0418">Kinase</keyword>
<keyword evidence="13" id="KW-0245">EGF-like domain</keyword>
<evidence type="ECO:0000313" key="18">
    <source>
        <dbReference type="Proteomes" id="UP000189703"/>
    </source>
</evidence>
<dbReference type="InterPro" id="IPR045274">
    <property type="entry name" value="WAK-like"/>
</dbReference>
<dbReference type="SMART" id="SM00181">
    <property type="entry name" value="EGF"/>
    <property type="match status" value="7"/>
</dbReference>
<reference evidence="19" key="1">
    <citation type="submission" date="2025-08" db="UniProtKB">
        <authorList>
            <consortium name="RefSeq"/>
        </authorList>
    </citation>
    <scope>IDENTIFICATION</scope>
</reference>
<dbReference type="Gene3D" id="2.90.20.10">
    <property type="entry name" value="Plasmodium vivax P25 domain"/>
    <property type="match status" value="2"/>
</dbReference>
<feature type="signal peptide" evidence="15">
    <location>
        <begin position="1"/>
        <end position="22"/>
    </location>
</feature>
<dbReference type="FunFam" id="3.30.200.20:FF:000043">
    <property type="entry name" value="Wall-associated receptor kinase 2"/>
    <property type="match status" value="2"/>
</dbReference>
<evidence type="ECO:0000313" key="19">
    <source>
        <dbReference type="RefSeq" id="XP_019051861.1"/>
    </source>
</evidence>
<dbReference type="PROSITE" id="PS00108">
    <property type="entry name" value="PROTEIN_KINASE_ST"/>
    <property type="match status" value="2"/>
</dbReference>